<dbReference type="InterPro" id="IPR010930">
    <property type="entry name" value="Flg_bb/hook_C_dom"/>
</dbReference>
<dbReference type="PANTHER" id="PTHR30435:SF1">
    <property type="entry name" value="FLAGELLAR HOOK PROTEIN FLGE"/>
    <property type="match status" value="1"/>
</dbReference>
<sequence length="418" mass="42033">MSLSGALNSAVSALSAQSTALAMISDNIANASTYGYKTVSASFESLLTGTSSSTYSSGGVAVSTVQNISMQGLLTSSTTSTNMAIDGSGFFVVTDGTDSSNTSYTRNGAFTVNESGYLTNGDAYLQGWPTDAEGSVTSGTTASALESINTTAVSSIAAATTELSMQANLPAEAATNATFTSEVEIYDSLGTSAKTTVTWEKTGENTWTASFSNPTSTDGTSTLGTVTSDPITISFNEDGTLASISPSPPTLTIANWTTGAADSSVSLDMGTAGTVTGLSQLSSSAETLSVSLETEQDGVSFGSLTGISISDGTVYASYDNGTSRAIYKVAVATFNNPDGLTAEGSGVYSASTESGGATLNVAGTNGAGTVVGSKLEASTADTSTEFSNMMSAQQAYSAAAQVMSAANKMYDTLITAVR</sequence>
<dbReference type="KEGG" id="phr:C6569_13225"/>
<dbReference type="SUPFAM" id="SSF117143">
    <property type="entry name" value="Flagellar hook protein flgE"/>
    <property type="match status" value="1"/>
</dbReference>
<evidence type="ECO:0000259" key="8">
    <source>
        <dbReference type="Pfam" id="PF07559"/>
    </source>
</evidence>
<evidence type="ECO:0000259" key="6">
    <source>
        <dbReference type="Pfam" id="PF00460"/>
    </source>
</evidence>
<comment type="function">
    <text evidence="5">A flexible structure which links the flagellar filament to the drive apparatus in the basal body.</text>
</comment>
<dbReference type="InterPro" id="IPR019776">
    <property type="entry name" value="Flagellar_basal_body_rod_CS"/>
</dbReference>
<dbReference type="Pfam" id="PF00460">
    <property type="entry name" value="Flg_bb_rod"/>
    <property type="match status" value="1"/>
</dbReference>
<feature type="domain" description="Flagellar hook protein FlgE D2" evidence="8">
    <location>
        <begin position="168"/>
        <end position="291"/>
    </location>
</feature>
<organism evidence="10 11">
    <name type="scientific">Phreatobacter cathodiphilus</name>
    <dbReference type="NCBI Taxonomy" id="1868589"/>
    <lineage>
        <taxon>Bacteria</taxon>
        <taxon>Pseudomonadati</taxon>
        <taxon>Pseudomonadota</taxon>
        <taxon>Alphaproteobacteria</taxon>
        <taxon>Hyphomicrobiales</taxon>
        <taxon>Phreatobacteraceae</taxon>
        <taxon>Phreatobacter</taxon>
    </lineage>
</organism>
<keyword evidence="11" id="KW-1185">Reference proteome</keyword>
<dbReference type="Pfam" id="PF07559">
    <property type="entry name" value="FlgE_D2"/>
    <property type="match status" value="1"/>
</dbReference>
<dbReference type="PROSITE" id="PS00588">
    <property type="entry name" value="FLAGELLA_BB_ROD"/>
    <property type="match status" value="1"/>
</dbReference>
<evidence type="ECO:0000313" key="11">
    <source>
        <dbReference type="Proteomes" id="UP000237889"/>
    </source>
</evidence>
<evidence type="ECO:0000256" key="1">
    <source>
        <dbReference type="ARBA" id="ARBA00004117"/>
    </source>
</evidence>
<dbReference type="Pfam" id="PF22692">
    <property type="entry name" value="LlgE_F_G_D1"/>
    <property type="match status" value="1"/>
</dbReference>
<accession>A0A2S0NCT2</accession>
<evidence type="ECO:0000256" key="3">
    <source>
        <dbReference type="ARBA" id="ARBA00019015"/>
    </source>
</evidence>
<dbReference type="Pfam" id="PF06429">
    <property type="entry name" value="Flg_bbr_C"/>
    <property type="match status" value="1"/>
</dbReference>
<dbReference type="Proteomes" id="UP000237889">
    <property type="component" value="Chromosome"/>
</dbReference>
<gene>
    <name evidence="10" type="ORF">C6569_13225</name>
</gene>
<name>A0A2S0NCT2_9HYPH</name>
<evidence type="ECO:0000256" key="2">
    <source>
        <dbReference type="ARBA" id="ARBA00009677"/>
    </source>
</evidence>
<dbReference type="NCBIfam" id="NF004242">
    <property type="entry name" value="PRK05682.2-1"/>
    <property type="match status" value="1"/>
</dbReference>
<dbReference type="Gene3D" id="2.60.98.20">
    <property type="entry name" value="Flagellar hook protein FlgE"/>
    <property type="match status" value="1"/>
</dbReference>
<dbReference type="InterPro" id="IPR037925">
    <property type="entry name" value="FlgE/F/G-like"/>
</dbReference>
<dbReference type="InterPro" id="IPR020013">
    <property type="entry name" value="Flagellar_FlgE/F/G"/>
</dbReference>
<feature type="domain" description="Flagellar hook protein FlgE/F/G-like D1" evidence="9">
    <location>
        <begin position="84"/>
        <end position="124"/>
    </location>
</feature>
<feature type="domain" description="Flagellar basal-body/hook protein C-terminal" evidence="7">
    <location>
        <begin position="375"/>
        <end position="415"/>
    </location>
</feature>
<keyword evidence="4 5" id="KW-0975">Bacterial flagellum</keyword>
<dbReference type="OrthoDB" id="8372879at2"/>
<evidence type="ECO:0000259" key="9">
    <source>
        <dbReference type="Pfam" id="PF22692"/>
    </source>
</evidence>
<dbReference type="GO" id="GO:0071978">
    <property type="term" value="P:bacterial-type flagellum-dependent swarming motility"/>
    <property type="evidence" value="ECO:0007669"/>
    <property type="project" value="TreeGrafter"/>
</dbReference>
<dbReference type="GO" id="GO:0009424">
    <property type="term" value="C:bacterial-type flagellum hook"/>
    <property type="evidence" value="ECO:0007669"/>
    <property type="project" value="TreeGrafter"/>
</dbReference>
<keyword evidence="10" id="KW-0966">Cell projection</keyword>
<proteinExistence type="inferred from homology"/>
<dbReference type="InterPro" id="IPR053967">
    <property type="entry name" value="LlgE_F_G-like_D1"/>
</dbReference>
<comment type="similarity">
    <text evidence="2 5">Belongs to the flagella basal body rod proteins family.</text>
</comment>
<dbReference type="RefSeq" id="WP_106749296.1">
    <property type="nucleotide sequence ID" value="NZ_CP027668.1"/>
</dbReference>
<evidence type="ECO:0000259" key="7">
    <source>
        <dbReference type="Pfam" id="PF06429"/>
    </source>
</evidence>
<feature type="domain" description="Flagellar basal body rod protein N-terminal" evidence="6">
    <location>
        <begin position="7"/>
        <end position="37"/>
    </location>
</feature>
<dbReference type="InterPro" id="IPR037058">
    <property type="entry name" value="Falgellar_hook_FlgE_sf"/>
</dbReference>
<keyword evidence="10" id="KW-0969">Cilium</keyword>
<evidence type="ECO:0000256" key="4">
    <source>
        <dbReference type="ARBA" id="ARBA00023143"/>
    </source>
</evidence>
<evidence type="ECO:0000256" key="5">
    <source>
        <dbReference type="RuleBase" id="RU362116"/>
    </source>
</evidence>
<dbReference type="EMBL" id="CP027668">
    <property type="protein sequence ID" value="AVO45955.1"/>
    <property type="molecule type" value="Genomic_DNA"/>
</dbReference>
<dbReference type="PANTHER" id="PTHR30435">
    <property type="entry name" value="FLAGELLAR PROTEIN"/>
    <property type="match status" value="1"/>
</dbReference>
<dbReference type="NCBIfam" id="TIGR03506">
    <property type="entry name" value="FlgEFG_subfam"/>
    <property type="match status" value="1"/>
</dbReference>
<dbReference type="AlphaFoldDB" id="A0A2S0NCT2"/>
<dbReference type="GO" id="GO:0005829">
    <property type="term" value="C:cytosol"/>
    <property type="evidence" value="ECO:0007669"/>
    <property type="project" value="TreeGrafter"/>
</dbReference>
<protein>
    <recommendedName>
        <fullName evidence="3 5">Flagellar hook protein FlgE</fullName>
    </recommendedName>
</protein>
<comment type="subcellular location">
    <subcellularLocation>
        <location evidence="1 5">Bacterial flagellum basal body</location>
    </subcellularLocation>
</comment>
<keyword evidence="10" id="KW-0282">Flagellum</keyword>
<dbReference type="GO" id="GO:0009425">
    <property type="term" value="C:bacterial-type flagellum basal body"/>
    <property type="evidence" value="ECO:0007669"/>
    <property type="project" value="UniProtKB-SubCell"/>
</dbReference>
<dbReference type="InterPro" id="IPR011491">
    <property type="entry name" value="FlgE_D2"/>
</dbReference>
<dbReference type="InterPro" id="IPR001444">
    <property type="entry name" value="Flag_bb_rod_N"/>
</dbReference>
<reference evidence="10 11" key="1">
    <citation type="submission" date="2018-03" db="EMBL/GenBank/DDBJ databases">
        <title>Genome sequencing of Phreatobacter sp.</title>
        <authorList>
            <person name="Kim S.-J."/>
            <person name="Heo J."/>
            <person name="Kwon S.-W."/>
        </authorList>
    </citation>
    <scope>NUCLEOTIDE SEQUENCE [LARGE SCALE GENOMIC DNA]</scope>
    <source>
        <strain evidence="10 11">S-12</strain>
    </source>
</reference>
<evidence type="ECO:0000313" key="10">
    <source>
        <dbReference type="EMBL" id="AVO45955.1"/>
    </source>
</evidence>